<keyword evidence="2" id="KW-0813">Transport</keyword>
<evidence type="ECO:0000259" key="7">
    <source>
        <dbReference type="PROSITE" id="PS50850"/>
    </source>
</evidence>
<evidence type="ECO:0000256" key="3">
    <source>
        <dbReference type="ARBA" id="ARBA00022692"/>
    </source>
</evidence>
<keyword evidence="5 6" id="KW-0472">Membrane</keyword>
<sequence>MTATTTYSDSAERLDALPVSGWHRRMTAIVGIGSFFDLYEVFLGGVLATVLAEQWGLGTTGKAMVIAAAFAGMFVGALAMSSLADRIGRRKVFMLNLASYSVLSIAAGFSPNLTVFVILRFLCGVGIGSELVLVDTYLAEFLPGRVRGRYISWAYVVGFLGVPLAALIGARVVAKHQILGLDGWRWLLIAGGLGAVFVFAARTLLPESPRWLESRGRYAEADAIVSDIERRSGAVPAARTEQPHTQPADAPVEARRVPLRVLLGVEYRRRTVMLAVFNVLQTVGYYGFGTLAPLVLKSKGYNVTDSLGFAALSFLGYPIGALVAVPIVERVERKFLIIVAAVLMALFGITFGVATNTAVIVSAGFLLTVSSNVFSNAYHVYQAEIFPTTVRSSAVGSCYSLSRLTSAVLPFIAVSALDHFHAGGVFAGSAVIMAVLCVDIGLFGPRTTGRSLEDVNERVAEVAAVR</sequence>
<dbReference type="InterPro" id="IPR005828">
    <property type="entry name" value="MFS_sugar_transport-like"/>
</dbReference>
<evidence type="ECO:0000313" key="8">
    <source>
        <dbReference type="EMBL" id="NYJ73730.1"/>
    </source>
</evidence>
<dbReference type="PROSITE" id="PS00217">
    <property type="entry name" value="SUGAR_TRANSPORT_2"/>
    <property type="match status" value="1"/>
</dbReference>
<dbReference type="PROSITE" id="PS50850">
    <property type="entry name" value="MFS"/>
    <property type="match status" value="1"/>
</dbReference>
<feature type="transmembrane region" description="Helical" evidence="6">
    <location>
        <begin position="115"/>
        <end position="138"/>
    </location>
</feature>
<evidence type="ECO:0000256" key="6">
    <source>
        <dbReference type="SAM" id="Phobius"/>
    </source>
</evidence>
<dbReference type="CDD" id="cd17316">
    <property type="entry name" value="MFS_SV2_like"/>
    <property type="match status" value="1"/>
</dbReference>
<feature type="transmembrane region" description="Helical" evidence="6">
    <location>
        <begin position="28"/>
        <end position="51"/>
    </location>
</feature>
<dbReference type="GO" id="GO:0022857">
    <property type="term" value="F:transmembrane transporter activity"/>
    <property type="evidence" value="ECO:0007669"/>
    <property type="project" value="InterPro"/>
</dbReference>
<dbReference type="InterPro" id="IPR020846">
    <property type="entry name" value="MFS_dom"/>
</dbReference>
<feature type="transmembrane region" description="Helical" evidence="6">
    <location>
        <begin position="186"/>
        <end position="205"/>
    </location>
</feature>
<proteinExistence type="predicted"/>
<dbReference type="InterPro" id="IPR036259">
    <property type="entry name" value="MFS_trans_sf"/>
</dbReference>
<feature type="transmembrane region" description="Helical" evidence="6">
    <location>
        <begin position="63"/>
        <end position="80"/>
    </location>
</feature>
<evidence type="ECO:0000256" key="4">
    <source>
        <dbReference type="ARBA" id="ARBA00022989"/>
    </source>
</evidence>
<keyword evidence="4 6" id="KW-1133">Transmembrane helix</keyword>
<evidence type="ECO:0000256" key="5">
    <source>
        <dbReference type="ARBA" id="ARBA00023136"/>
    </source>
</evidence>
<comment type="subcellular location">
    <subcellularLocation>
        <location evidence="1">Cell membrane</location>
        <topology evidence="1">Multi-pass membrane protein</topology>
    </subcellularLocation>
</comment>
<evidence type="ECO:0000256" key="1">
    <source>
        <dbReference type="ARBA" id="ARBA00004651"/>
    </source>
</evidence>
<dbReference type="PANTHER" id="PTHR23511:SF34">
    <property type="entry name" value="SYNAPTIC VESICLE GLYCOPROTEIN 2"/>
    <property type="match status" value="1"/>
</dbReference>
<dbReference type="RefSeq" id="WP_179479155.1">
    <property type="nucleotide sequence ID" value="NZ_JACCFW010000001.1"/>
</dbReference>
<gene>
    <name evidence="8" type="ORF">HNR15_000693</name>
</gene>
<name>A0A853DGA0_9MICO</name>
<dbReference type="PANTHER" id="PTHR23511">
    <property type="entry name" value="SYNAPTIC VESICLE GLYCOPROTEIN 2"/>
    <property type="match status" value="1"/>
</dbReference>
<evidence type="ECO:0000256" key="2">
    <source>
        <dbReference type="ARBA" id="ARBA00022448"/>
    </source>
</evidence>
<keyword evidence="3 6" id="KW-0812">Transmembrane</keyword>
<dbReference type="AlphaFoldDB" id="A0A853DGA0"/>
<feature type="transmembrane region" description="Helical" evidence="6">
    <location>
        <begin position="307"/>
        <end position="328"/>
    </location>
</feature>
<reference evidence="8 9" key="1">
    <citation type="submission" date="2020-07" db="EMBL/GenBank/DDBJ databases">
        <title>Sequencing the genomes of 1000 actinobacteria strains.</title>
        <authorList>
            <person name="Klenk H.-P."/>
        </authorList>
    </citation>
    <scope>NUCLEOTIDE SEQUENCE [LARGE SCALE GENOMIC DNA]</scope>
    <source>
        <strain evidence="8 9">DSM 29531</strain>
    </source>
</reference>
<comment type="caution">
    <text evidence="8">The sequence shown here is derived from an EMBL/GenBank/DDBJ whole genome shotgun (WGS) entry which is preliminary data.</text>
</comment>
<accession>A0A853DGA0</accession>
<dbReference type="Pfam" id="PF00083">
    <property type="entry name" value="Sugar_tr"/>
    <property type="match status" value="1"/>
</dbReference>
<dbReference type="InterPro" id="IPR005829">
    <property type="entry name" value="Sugar_transporter_CS"/>
</dbReference>
<organism evidence="8 9">
    <name type="scientific">Allobranchiibius huperziae</name>
    <dbReference type="NCBI Taxonomy" id="1874116"/>
    <lineage>
        <taxon>Bacteria</taxon>
        <taxon>Bacillati</taxon>
        <taxon>Actinomycetota</taxon>
        <taxon>Actinomycetes</taxon>
        <taxon>Micrococcales</taxon>
        <taxon>Dermacoccaceae</taxon>
        <taxon>Allobranchiibius</taxon>
    </lineage>
</organism>
<feature type="transmembrane region" description="Helical" evidence="6">
    <location>
        <begin position="272"/>
        <end position="295"/>
    </location>
</feature>
<dbReference type="Gene3D" id="1.20.1250.20">
    <property type="entry name" value="MFS general substrate transporter like domains"/>
    <property type="match status" value="1"/>
</dbReference>
<feature type="transmembrane region" description="Helical" evidence="6">
    <location>
        <begin position="150"/>
        <end position="174"/>
    </location>
</feature>
<feature type="transmembrane region" description="Helical" evidence="6">
    <location>
        <begin position="335"/>
        <end position="354"/>
    </location>
</feature>
<feature type="transmembrane region" description="Helical" evidence="6">
    <location>
        <begin position="420"/>
        <end position="443"/>
    </location>
</feature>
<dbReference type="Proteomes" id="UP000571817">
    <property type="component" value="Unassembled WGS sequence"/>
</dbReference>
<feature type="transmembrane region" description="Helical" evidence="6">
    <location>
        <begin position="393"/>
        <end position="414"/>
    </location>
</feature>
<feature type="domain" description="Major facilitator superfamily (MFS) profile" evidence="7">
    <location>
        <begin position="26"/>
        <end position="448"/>
    </location>
</feature>
<protein>
    <submittedName>
        <fullName evidence="8">Putative MFS transporter</fullName>
    </submittedName>
</protein>
<evidence type="ECO:0000313" key="9">
    <source>
        <dbReference type="Proteomes" id="UP000571817"/>
    </source>
</evidence>
<feature type="transmembrane region" description="Helical" evidence="6">
    <location>
        <begin position="360"/>
        <end position="381"/>
    </location>
</feature>
<feature type="transmembrane region" description="Helical" evidence="6">
    <location>
        <begin position="92"/>
        <end position="109"/>
    </location>
</feature>
<keyword evidence="9" id="KW-1185">Reference proteome</keyword>
<dbReference type="SUPFAM" id="SSF103473">
    <property type="entry name" value="MFS general substrate transporter"/>
    <property type="match status" value="1"/>
</dbReference>
<dbReference type="GO" id="GO:0005886">
    <property type="term" value="C:plasma membrane"/>
    <property type="evidence" value="ECO:0007669"/>
    <property type="project" value="UniProtKB-SubCell"/>
</dbReference>
<dbReference type="EMBL" id="JACCFW010000001">
    <property type="protein sequence ID" value="NYJ73730.1"/>
    <property type="molecule type" value="Genomic_DNA"/>
</dbReference>